<evidence type="ECO:0000259" key="5">
    <source>
        <dbReference type="PROSITE" id="PS50931"/>
    </source>
</evidence>
<dbReference type="PANTHER" id="PTHR30537:SF5">
    <property type="entry name" value="HTH-TYPE TRANSCRIPTIONAL ACTIVATOR TTDR-RELATED"/>
    <property type="match status" value="1"/>
</dbReference>
<dbReference type="GO" id="GO:0006351">
    <property type="term" value="P:DNA-templated transcription"/>
    <property type="evidence" value="ECO:0007669"/>
    <property type="project" value="TreeGrafter"/>
</dbReference>
<dbReference type="OrthoDB" id="9786526at2"/>
<dbReference type="InterPro" id="IPR005119">
    <property type="entry name" value="LysR_subst-bd"/>
</dbReference>
<dbReference type="CDD" id="cd08422">
    <property type="entry name" value="PBP2_CrgA_like"/>
    <property type="match status" value="1"/>
</dbReference>
<feature type="domain" description="HTH lysR-type" evidence="5">
    <location>
        <begin position="1"/>
        <end position="59"/>
    </location>
</feature>
<dbReference type="RefSeq" id="WP_133773858.1">
    <property type="nucleotide sequence ID" value="NZ_SNZR01000016.1"/>
</dbReference>
<accession>A0A4R7BNT6</accession>
<dbReference type="Pfam" id="PF00126">
    <property type="entry name" value="HTH_1"/>
    <property type="match status" value="1"/>
</dbReference>
<comment type="caution">
    <text evidence="6">The sequence shown here is derived from an EMBL/GenBank/DDBJ whole genome shotgun (WGS) entry which is preliminary data.</text>
</comment>
<gene>
    <name evidence="6" type="ORF">EV668_4248</name>
</gene>
<dbReference type="Pfam" id="PF03466">
    <property type="entry name" value="LysR_substrate"/>
    <property type="match status" value="1"/>
</dbReference>
<evidence type="ECO:0000256" key="1">
    <source>
        <dbReference type="ARBA" id="ARBA00009437"/>
    </source>
</evidence>
<dbReference type="GO" id="GO:0043565">
    <property type="term" value="F:sequence-specific DNA binding"/>
    <property type="evidence" value="ECO:0007669"/>
    <property type="project" value="TreeGrafter"/>
</dbReference>
<dbReference type="GO" id="GO:0003700">
    <property type="term" value="F:DNA-binding transcription factor activity"/>
    <property type="evidence" value="ECO:0007669"/>
    <property type="project" value="InterPro"/>
</dbReference>
<comment type="similarity">
    <text evidence="1">Belongs to the LysR transcriptional regulatory family.</text>
</comment>
<dbReference type="Gene3D" id="1.10.10.10">
    <property type="entry name" value="Winged helix-like DNA-binding domain superfamily/Winged helix DNA-binding domain"/>
    <property type="match status" value="1"/>
</dbReference>
<keyword evidence="2" id="KW-0805">Transcription regulation</keyword>
<protein>
    <submittedName>
        <fullName evidence="6">LysR family transcriptional regulator</fullName>
    </submittedName>
</protein>
<keyword evidence="4" id="KW-0804">Transcription</keyword>
<dbReference type="InterPro" id="IPR036388">
    <property type="entry name" value="WH-like_DNA-bd_sf"/>
</dbReference>
<evidence type="ECO:0000313" key="7">
    <source>
        <dbReference type="Proteomes" id="UP000295122"/>
    </source>
</evidence>
<organism evidence="6 7">
    <name type="scientific">Enterovirga rhinocerotis</name>
    <dbReference type="NCBI Taxonomy" id="1339210"/>
    <lineage>
        <taxon>Bacteria</taxon>
        <taxon>Pseudomonadati</taxon>
        <taxon>Pseudomonadota</taxon>
        <taxon>Alphaproteobacteria</taxon>
        <taxon>Hyphomicrobiales</taxon>
        <taxon>Methylobacteriaceae</taxon>
        <taxon>Enterovirga</taxon>
    </lineage>
</organism>
<dbReference type="SUPFAM" id="SSF46785">
    <property type="entry name" value="Winged helix' DNA-binding domain"/>
    <property type="match status" value="1"/>
</dbReference>
<evidence type="ECO:0000313" key="6">
    <source>
        <dbReference type="EMBL" id="TDR87168.1"/>
    </source>
</evidence>
<dbReference type="PANTHER" id="PTHR30537">
    <property type="entry name" value="HTH-TYPE TRANSCRIPTIONAL REGULATOR"/>
    <property type="match status" value="1"/>
</dbReference>
<evidence type="ECO:0000256" key="3">
    <source>
        <dbReference type="ARBA" id="ARBA00023125"/>
    </source>
</evidence>
<dbReference type="Proteomes" id="UP000295122">
    <property type="component" value="Unassembled WGS sequence"/>
</dbReference>
<name>A0A4R7BNT6_9HYPH</name>
<keyword evidence="3" id="KW-0238">DNA-binding</keyword>
<proteinExistence type="inferred from homology"/>
<dbReference type="InterPro" id="IPR036390">
    <property type="entry name" value="WH_DNA-bd_sf"/>
</dbReference>
<dbReference type="InterPro" id="IPR058163">
    <property type="entry name" value="LysR-type_TF_proteobact-type"/>
</dbReference>
<reference evidence="6 7" key="1">
    <citation type="submission" date="2019-03" db="EMBL/GenBank/DDBJ databases">
        <title>Genomic Encyclopedia of Type Strains, Phase IV (KMG-IV): sequencing the most valuable type-strain genomes for metagenomic binning, comparative biology and taxonomic classification.</title>
        <authorList>
            <person name="Goeker M."/>
        </authorList>
    </citation>
    <scope>NUCLEOTIDE SEQUENCE [LARGE SCALE GENOMIC DNA]</scope>
    <source>
        <strain evidence="6 7">DSM 25903</strain>
    </source>
</reference>
<dbReference type="AlphaFoldDB" id="A0A4R7BNT6"/>
<dbReference type="Gene3D" id="3.40.190.290">
    <property type="match status" value="1"/>
</dbReference>
<dbReference type="PROSITE" id="PS50931">
    <property type="entry name" value="HTH_LYSR"/>
    <property type="match status" value="1"/>
</dbReference>
<sequence>MARLSDYEIFLAILDAGSLTAAARRLDRSLQSVSRSLASLEAELGVGLVRRTTRRLHPTPAGLAFGARLRGAMAQIADARDDLVRSGAELTGLIRVAASTIFAPAHLVPVAVGFQQQHPRVGIELVLADAFEDLVASDLDLAVRIGVLSDSGLRARRLGALRRVIFASPGYLEHRGRPRTPDDLTRHRCVIRTGVANPTHWTFRESGRSRIVDVSGSFSSTSAAACNEAVVLGAGIGVAPLWQIGALVEGGRVELVLNDYEPEPAPVHAVWSPTPQLPARTRAFIDHLARGLASWPGWTA</sequence>
<dbReference type="SUPFAM" id="SSF53850">
    <property type="entry name" value="Periplasmic binding protein-like II"/>
    <property type="match status" value="1"/>
</dbReference>
<evidence type="ECO:0000256" key="2">
    <source>
        <dbReference type="ARBA" id="ARBA00023015"/>
    </source>
</evidence>
<evidence type="ECO:0000256" key="4">
    <source>
        <dbReference type="ARBA" id="ARBA00023163"/>
    </source>
</evidence>
<dbReference type="InterPro" id="IPR000847">
    <property type="entry name" value="LysR_HTH_N"/>
</dbReference>
<keyword evidence="7" id="KW-1185">Reference proteome</keyword>
<dbReference type="EMBL" id="SNZR01000016">
    <property type="protein sequence ID" value="TDR87168.1"/>
    <property type="molecule type" value="Genomic_DNA"/>
</dbReference>